<evidence type="ECO:0000313" key="3">
    <source>
        <dbReference type="EMBL" id="OCK85026.1"/>
    </source>
</evidence>
<name>A0A8E2EJD7_9PEZI</name>
<reference evidence="3 4" key="1">
    <citation type="journal article" date="2016" name="Nat. Commun.">
        <title>Ectomycorrhizal ecology is imprinted in the genome of the dominant symbiotic fungus Cenococcum geophilum.</title>
        <authorList>
            <consortium name="DOE Joint Genome Institute"/>
            <person name="Peter M."/>
            <person name="Kohler A."/>
            <person name="Ohm R.A."/>
            <person name="Kuo A."/>
            <person name="Krutzmann J."/>
            <person name="Morin E."/>
            <person name="Arend M."/>
            <person name="Barry K.W."/>
            <person name="Binder M."/>
            <person name="Choi C."/>
            <person name="Clum A."/>
            <person name="Copeland A."/>
            <person name="Grisel N."/>
            <person name="Haridas S."/>
            <person name="Kipfer T."/>
            <person name="LaButti K."/>
            <person name="Lindquist E."/>
            <person name="Lipzen A."/>
            <person name="Maire R."/>
            <person name="Meier B."/>
            <person name="Mihaltcheva S."/>
            <person name="Molinier V."/>
            <person name="Murat C."/>
            <person name="Poggeler S."/>
            <person name="Quandt C.A."/>
            <person name="Sperisen C."/>
            <person name="Tritt A."/>
            <person name="Tisserant E."/>
            <person name="Crous P.W."/>
            <person name="Henrissat B."/>
            <person name="Nehls U."/>
            <person name="Egli S."/>
            <person name="Spatafora J.W."/>
            <person name="Grigoriev I.V."/>
            <person name="Martin F.M."/>
        </authorList>
    </citation>
    <scope>NUCLEOTIDE SEQUENCE [LARGE SCALE GENOMIC DNA]</scope>
    <source>
        <strain evidence="3 4">CBS 459.81</strain>
    </source>
</reference>
<dbReference type="PANTHER" id="PTHR10357">
    <property type="entry name" value="ALPHA-AMYLASE FAMILY MEMBER"/>
    <property type="match status" value="1"/>
</dbReference>
<evidence type="ECO:0000256" key="1">
    <source>
        <dbReference type="ARBA" id="ARBA00008061"/>
    </source>
</evidence>
<keyword evidence="3" id="KW-0378">Hydrolase</keyword>
<keyword evidence="4" id="KW-1185">Reference proteome</keyword>
<proteinExistence type="inferred from homology"/>
<dbReference type="Pfam" id="PF00128">
    <property type="entry name" value="Alpha-amylase"/>
    <property type="match status" value="1"/>
</dbReference>
<sequence length="631" mass="69106">MLEKLIPTSTSPATGPLSINDSQVKGLLAQSQSTPGNFHASPAAWEDQQLYFLLPDRFSNNEEDGYLDSNGQPVSGSIKMFNASSDSANAISSPQDAQTWRDAGGGFVGGTLQGVKSKLGYLKRLGVTALWVGPVFKQVPNDPSLYHGYAVQDFLQIDPRFGTREDLRDLVKDAHKQGIYVILDIILNHSGDVFAYKGGDKNWAYPGIKYDVEGFRDSHGNPTLPFQTMDLQKPPDNFTDCAVWPIELQAPGSFTCEGSILNWDNDPEYILGDFLSLKDINLGPSNPDNFSPTPALQALCLSYKYWIAYADLDGFRVDTVKHMGNGPTRYLATTIHEFAGAIGKDNFLLVGEVTGNAAWETVEITGIDAALGIGNVQQELWNLPKGYANPNGYFDLFRNALYLNVDAHSWTRNKIVTMLDDHDQVWRGGSDKARFCSGQQGDKLVLAALALNLTTLGIPCIYYGTEQSLDGSGGSDHYIREALFGGQFGPFRSANRHCFNEQNPVYQEVGKICALRQKHLTLRHGRQYLREISGDGQSFGVPVIIGDRMLSIVAWSRIFADEEILCAINTNPDGPSSAWVTLDNTLHDEGSTLAYVYPTENTTVAQSVTVVALNGKAVFLTVPAGGFVVFK</sequence>
<dbReference type="OrthoDB" id="204980at2759"/>
<dbReference type="CDD" id="cd11352">
    <property type="entry name" value="AmyAc_5"/>
    <property type="match status" value="1"/>
</dbReference>
<dbReference type="Proteomes" id="UP000250266">
    <property type="component" value="Unassembled WGS sequence"/>
</dbReference>
<dbReference type="SUPFAM" id="SSF51445">
    <property type="entry name" value="(Trans)glycosidases"/>
    <property type="match status" value="1"/>
</dbReference>
<dbReference type="SMART" id="SM00642">
    <property type="entry name" value="Aamy"/>
    <property type="match status" value="1"/>
</dbReference>
<evidence type="ECO:0000313" key="4">
    <source>
        <dbReference type="Proteomes" id="UP000250266"/>
    </source>
</evidence>
<comment type="similarity">
    <text evidence="1">Belongs to the glycosyl hydrolase 13 family.</text>
</comment>
<dbReference type="EMBL" id="KV744825">
    <property type="protein sequence ID" value="OCK85026.1"/>
    <property type="molecule type" value="Genomic_DNA"/>
</dbReference>
<dbReference type="InterPro" id="IPR017853">
    <property type="entry name" value="GH"/>
</dbReference>
<dbReference type="Gene3D" id="3.20.20.80">
    <property type="entry name" value="Glycosidases"/>
    <property type="match status" value="1"/>
</dbReference>
<dbReference type="PANTHER" id="PTHR10357:SF209">
    <property type="entry name" value="PERIPLASMIC ALPHA-AMYLASE"/>
    <property type="match status" value="1"/>
</dbReference>
<organism evidence="3 4">
    <name type="scientific">Lepidopterella palustris CBS 459.81</name>
    <dbReference type="NCBI Taxonomy" id="1314670"/>
    <lineage>
        <taxon>Eukaryota</taxon>
        <taxon>Fungi</taxon>
        <taxon>Dikarya</taxon>
        <taxon>Ascomycota</taxon>
        <taxon>Pezizomycotina</taxon>
        <taxon>Dothideomycetes</taxon>
        <taxon>Pleosporomycetidae</taxon>
        <taxon>Mytilinidiales</taxon>
        <taxon>Argynnaceae</taxon>
        <taxon>Lepidopterella</taxon>
    </lineage>
</organism>
<feature type="domain" description="Glycosyl hydrolase family 13 catalytic" evidence="2">
    <location>
        <begin position="52"/>
        <end position="516"/>
    </location>
</feature>
<gene>
    <name evidence="3" type="ORF">K432DRAFT_377989</name>
</gene>
<protein>
    <submittedName>
        <fullName evidence="3">Glycoside hydrolase family 13 protein</fullName>
    </submittedName>
</protein>
<evidence type="ECO:0000259" key="2">
    <source>
        <dbReference type="SMART" id="SM00642"/>
    </source>
</evidence>
<dbReference type="InterPro" id="IPR006047">
    <property type="entry name" value="GH13_cat_dom"/>
</dbReference>
<dbReference type="AlphaFoldDB" id="A0A8E2EJD7"/>
<dbReference type="GO" id="GO:0016787">
    <property type="term" value="F:hydrolase activity"/>
    <property type="evidence" value="ECO:0007669"/>
    <property type="project" value="UniProtKB-KW"/>
</dbReference>
<accession>A0A8E2EJD7</accession>
<dbReference type="GO" id="GO:0005975">
    <property type="term" value="P:carbohydrate metabolic process"/>
    <property type="evidence" value="ECO:0007669"/>
    <property type="project" value="InterPro"/>
</dbReference>